<dbReference type="PANTHER" id="PTHR10380">
    <property type="entry name" value="CUTICLE PROTEIN"/>
    <property type="match status" value="1"/>
</dbReference>
<accession>A0AAN8XLT2</accession>
<keyword evidence="6" id="KW-1185">Reference proteome</keyword>
<evidence type="ECO:0000256" key="3">
    <source>
        <dbReference type="SAM" id="MobiDB-lite"/>
    </source>
</evidence>
<proteinExistence type="predicted"/>
<reference evidence="5 6" key="1">
    <citation type="submission" date="2023-11" db="EMBL/GenBank/DDBJ databases">
        <title>Halocaridina rubra genome assembly.</title>
        <authorList>
            <person name="Smith C."/>
        </authorList>
    </citation>
    <scope>NUCLEOTIDE SEQUENCE [LARGE SCALE GENOMIC DNA]</scope>
    <source>
        <strain evidence="5">EP-1</strain>
        <tissue evidence="5">Whole</tissue>
    </source>
</reference>
<comment type="caution">
    <text evidence="5">The sequence shown here is derived from an EMBL/GenBank/DDBJ whole genome shotgun (WGS) entry which is preliminary data.</text>
</comment>
<dbReference type="InterPro" id="IPR031311">
    <property type="entry name" value="CHIT_BIND_RR_consensus"/>
</dbReference>
<dbReference type="InterPro" id="IPR000618">
    <property type="entry name" value="Insect_cuticle"/>
</dbReference>
<dbReference type="InterPro" id="IPR050468">
    <property type="entry name" value="Cuticle_Struct_Prot"/>
</dbReference>
<evidence type="ECO:0000256" key="1">
    <source>
        <dbReference type="ARBA" id="ARBA00022460"/>
    </source>
</evidence>
<evidence type="ECO:0000313" key="5">
    <source>
        <dbReference type="EMBL" id="KAK7085907.1"/>
    </source>
</evidence>
<dbReference type="PROSITE" id="PS00233">
    <property type="entry name" value="CHIT_BIND_RR_1"/>
    <property type="match status" value="1"/>
</dbReference>
<evidence type="ECO:0000256" key="2">
    <source>
        <dbReference type="PROSITE-ProRule" id="PRU00497"/>
    </source>
</evidence>
<dbReference type="Proteomes" id="UP001381693">
    <property type="component" value="Unassembled WGS sequence"/>
</dbReference>
<protein>
    <submittedName>
        <fullName evidence="5">Uncharacterized protein</fullName>
    </submittedName>
</protein>
<dbReference type="AlphaFoldDB" id="A0AAN8XLT2"/>
<dbReference type="Pfam" id="PF00379">
    <property type="entry name" value="Chitin_bind_4"/>
    <property type="match status" value="1"/>
</dbReference>
<feature type="chain" id="PRO_5043017287" evidence="4">
    <location>
        <begin position="16"/>
        <end position="151"/>
    </location>
</feature>
<dbReference type="EMBL" id="JAXCGZ010000492">
    <property type="protein sequence ID" value="KAK7085907.1"/>
    <property type="molecule type" value="Genomic_DNA"/>
</dbReference>
<feature type="region of interest" description="Disordered" evidence="3">
    <location>
        <begin position="129"/>
        <end position="151"/>
    </location>
</feature>
<dbReference type="PRINTS" id="PR00947">
    <property type="entry name" value="CUTICLE"/>
</dbReference>
<dbReference type="GO" id="GO:0062129">
    <property type="term" value="C:chitin-based extracellular matrix"/>
    <property type="evidence" value="ECO:0007669"/>
    <property type="project" value="TreeGrafter"/>
</dbReference>
<dbReference type="PROSITE" id="PS51155">
    <property type="entry name" value="CHIT_BIND_RR_2"/>
    <property type="match status" value="1"/>
</dbReference>
<name>A0AAN8XLT2_HALRR</name>
<dbReference type="PANTHER" id="PTHR10380:SF173">
    <property type="entry name" value="CUTICULAR PROTEIN 47EF, ISOFORM C-RELATED"/>
    <property type="match status" value="1"/>
</dbReference>
<keyword evidence="1 2" id="KW-0193">Cuticle</keyword>
<gene>
    <name evidence="5" type="ORF">SK128_013020</name>
</gene>
<keyword evidence="4" id="KW-0732">Signal</keyword>
<organism evidence="5 6">
    <name type="scientific">Halocaridina rubra</name>
    <name type="common">Hawaiian red shrimp</name>
    <dbReference type="NCBI Taxonomy" id="373956"/>
    <lineage>
        <taxon>Eukaryota</taxon>
        <taxon>Metazoa</taxon>
        <taxon>Ecdysozoa</taxon>
        <taxon>Arthropoda</taxon>
        <taxon>Crustacea</taxon>
        <taxon>Multicrustacea</taxon>
        <taxon>Malacostraca</taxon>
        <taxon>Eumalacostraca</taxon>
        <taxon>Eucarida</taxon>
        <taxon>Decapoda</taxon>
        <taxon>Pleocyemata</taxon>
        <taxon>Caridea</taxon>
        <taxon>Atyoidea</taxon>
        <taxon>Atyidae</taxon>
        <taxon>Halocaridina</taxon>
    </lineage>
</organism>
<sequence length="151" mass="16018">MHTIIIASLMAAAFAAPQYKYGAPGGDSSEEIAILRDSREQDDYGRYSVNVETANGIVLAESGAPGANGAINSQGSFSYTSPDGTPVFVQYVANENGFQPQSDLLPVAPAFPHPIPQFVLNQIAFAAEEDARRSKSGSSPSGTYRAPRYDN</sequence>
<dbReference type="GO" id="GO:0008010">
    <property type="term" value="F:structural constituent of chitin-based larval cuticle"/>
    <property type="evidence" value="ECO:0007669"/>
    <property type="project" value="TreeGrafter"/>
</dbReference>
<feature type="signal peptide" evidence="4">
    <location>
        <begin position="1"/>
        <end position="15"/>
    </location>
</feature>
<evidence type="ECO:0000313" key="6">
    <source>
        <dbReference type="Proteomes" id="UP001381693"/>
    </source>
</evidence>
<evidence type="ECO:0000256" key="4">
    <source>
        <dbReference type="SAM" id="SignalP"/>
    </source>
</evidence>